<dbReference type="InterPro" id="IPR036116">
    <property type="entry name" value="FN3_sf"/>
</dbReference>
<evidence type="ECO:0000313" key="9">
    <source>
        <dbReference type="EMBL" id="PQJ75920.1"/>
    </source>
</evidence>
<evidence type="ECO:0000259" key="8">
    <source>
        <dbReference type="PROSITE" id="PS50853"/>
    </source>
</evidence>
<keyword evidence="6" id="KW-0472">Membrane</keyword>
<dbReference type="NCBIfam" id="TIGR04183">
    <property type="entry name" value="Por_Secre_tail"/>
    <property type="match status" value="1"/>
</dbReference>
<dbReference type="Proteomes" id="UP000237608">
    <property type="component" value="Unassembled WGS sequence"/>
</dbReference>
<evidence type="ECO:0000256" key="3">
    <source>
        <dbReference type="ARBA" id="ARBA00004613"/>
    </source>
</evidence>
<dbReference type="InterPro" id="IPR003368">
    <property type="entry name" value="POMP_repeat"/>
</dbReference>
<evidence type="ECO:0000256" key="4">
    <source>
        <dbReference type="ARBA" id="ARBA00022525"/>
    </source>
</evidence>
<dbReference type="SMART" id="SM00710">
    <property type="entry name" value="PbH1"/>
    <property type="match status" value="6"/>
</dbReference>
<dbReference type="Gene3D" id="2.60.40.10">
    <property type="entry name" value="Immunoglobulins"/>
    <property type="match status" value="1"/>
</dbReference>
<dbReference type="InterPro" id="IPR003961">
    <property type="entry name" value="FN3_dom"/>
</dbReference>
<dbReference type="EMBL" id="MSCL01000001">
    <property type="protein sequence ID" value="PQJ75920.1"/>
    <property type="molecule type" value="Genomic_DNA"/>
</dbReference>
<keyword evidence="10" id="KW-1185">Reference proteome</keyword>
<dbReference type="PANTHER" id="PTHR11319">
    <property type="entry name" value="G PROTEIN-COUPLED RECEPTOR-RELATED"/>
    <property type="match status" value="1"/>
</dbReference>
<dbReference type="InterPro" id="IPR026444">
    <property type="entry name" value="Secre_tail"/>
</dbReference>
<comment type="caution">
    <text evidence="9">The sequence shown here is derived from an EMBL/GenBank/DDBJ whole genome shotgun (WGS) entry which is preliminary data.</text>
</comment>
<dbReference type="AlphaFoldDB" id="A0A2S7WE70"/>
<proteinExistence type="predicted"/>
<feature type="domain" description="Fibronectin type-III" evidence="8">
    <location>
        <begin position="524"/>
        <end position="617"/>
    </location>
</feature>
<dbReference type="NCBIfam" id="TIGR01376">
    <property type="entry name" value="POMP_repeat"/>
    <property type="match status" value="1"/>
</dbReference>
<evidence type="ECO:0000256" key="2">
    <source>
        <dbReference type="ARBA" id="ARBA00004442"/>
    </source>
</evidence>
<sequence length="1026" mass="111488">MKRVNYVNTFSIYLLLLVSNLIQAQYESSILFHNNANQLVYVSDKDGNHIPDFSFAGYKNGEAALPNVAVVKQISPIAGDNTAHIQAAINEVGALPLNANGHRGTLLLLPGEYRINGVLTINKSGVVLRGSGDGQDPSSNTILIGVGNTPSERTLITIGTNNKSGFRAEVAGTRKDITSPYIPAGSRTFEVTDASVFNVGDNIIIKHPSTTKWLEVIENGGVGSDSPWMPGEIDLVFNRHITKIDGNKIQVATPIYDVLDRSLSQSYVYKFQGTSQIKECGIENLRIFVESSGVTSRNHIKICINMVGVDNSWVKNVTALRMSFSGVKFDEATRCSVVNTKVLEVHGPISGGWRYNFNVEDHCNNILFDNCTASDGRHSFVANGASDVNGIVFTNCSSTGDYTSSESHRRWGQGMLFDNISWRNTRAGFILGLHNRGDYGTGHGWTLTNGVAWNIDAPANKIVVQKPPIGQNYAIGCIAAYVNANGPFLKPAGYIEGTGRNLKITSLYKAQLNDRKTFGILPDSPGKLVVNNYKFSETEKFVELTWHDISIEETNYILERSLDGVNFQTIATLPANTETYTDTNLQQGNYYYRVKAKNSIGTSPASNTVQTSDFKLQTTYFVKATGLNTNSGLSEDNAFFTISHAVSAASEGDKIVIIGSVNQYNEVILDKSLSIEGRADAVLKPVGIKRMYNISTSGKTITFTNITFKDIVSDIQGAIVNVTVDANLFFDKCSFLNNTTSNNGGAIYASGTGDLTIINSLFKGNKATEGGAIFTTTNGRKITLSQSTFVENSATSKGGALCLLGNNAESSITNSTFFKNSFTGGVNQSKGGGILIEGTRPLTIENCLIYGNTATTANSDIGLSASVELNLVNSLTRKIVPLLGSNDTFSTSKIEADLNASNLRFDSSIGKVIYDVVETGVDSPIDFGSDGNDAGSWDSEYTLNIQEMNTKDFKIFYDKANKKLKIDFSDFENLNIEIYNILGTKVINLKNFLNGNSINVDHLSHGLYILIEKSSGKYFSKKFLIH</sequence>
<dbReference type="InterPro" id="IPR012334">
    <property type="entry name" value="Pectin_lyas_fold"/>
</dbReference>
<gene>
    <name evidence="9" type="ORF">BTO13_12110</name>
</gene>
<evidence type="ECO:0000256" key="1">
    <source>
        <dbReference type="ARBA" id="ARBA00004196"/>
    </source>
</evidence>
<dbReference type="SUPFAM" id="SSF49265">
    <property type="entry name" value="Fibronectin type III"/>
    <property type="match status" value="1"/>
</dbReference>
<comment type="subcellular location">
    <subcellularLocation>
        <location evidence="1">Cell envelope</location>
    </subcellularLocation>
    <subcellularLocation>
        <location evidence="2">Cell outer membrane</location>
    </subcellularLocation>
    <subcellularLocation>
        <location evidence="3">Secreted</location>
    </subcellularLocation>
</comment>
<evidence type="ECO:0000256" key="7">
    <source>
        <dbReference type="ARBA" id="ARBA00023237"/>
    </source>
</evidence>
<dbReference type="Pfam" id="PF02415">
    <property type="entry name" value="Chlam_PMP"/>
    <property type="match status" value="2"/>
</dbReference>
<evidence type="ECO:0000256" key="6">
    <source>
        <dbReference type="ARBA" id="ARBA00023136"/>
    </source>
</evidence>
<evidence type="ECO:0000313" key="10">
    <source>
        <dbReference type="Proteomes" id="UP000237608"/>
    </source>
</evidence>
<evidence type="ECO:0000256" key="5">
    <source>
        <dbReference type="ARBA" id="ARBA00022729"/>
    </source>
</evidence>
<reference evidence="9 10" key="1">
    <citation type="submission" date="2016-12" db="EMBL/GenBank/DDBJ databases">
        <title>Trade-off between light-utilization and light-protection in marine flavobacteria.</title>
        <authorList>
            <person name="Kumagai Y."/>
            <person name="Yoshizawa S."/>
            <person name="Kogure K."/>
            <person name="Iwasaki W."/>
        </authorList>
    </citation>
    <scope>NUCLEOTIDE SEQUENCE [LARGE SCALE GENOMIC DNA]</scope>
    <source>
        <strain evidence="9 10">KCTC 22729</strain>
    </source>
</reference>
<dbReference type="GO" id="GO:0005576">
    <property type="term" value="C:extracellular region"/>
    <property type="evidence" value="ECO:0007669"/>
    <property type="project" value="UniProtKB-SubCell"/>
</dbReference>
<dbReference type="SUPFAM" id="SSF51126">
    <property type="entry name" value="Pectin lyase-like"/>
    <property type="match status" value="2"/>
</dbReference>
<organism evidence="9 10">
    <name type="scientific">Polaribacter gangjinensis</name>
    <dbReference type="NCBI Taxonomy" id="574710"/>
    <lineage>
        <taxon>Bacteria</taxon>
        <taxon>Pseudomonadati</taxon>
        <taxon>Bacteroidota</taxon>
        <taxon>Flavobacteriia</taxon>
        <taxon>Flavobacteriales</taxon>
        <taxon>Flavobacteriaceae</taxon>
    </lineage>
</organism>
<name>A0A2S7WE70_9FLAO</name>
<dbReference type="RefSeq" id="WP_105047068.1">
    <property type="nucleotide sequence ID" value="NZ_CP150662.1"/>
</dbReference>
<protein>
    <recommendedName>
        <fullName evidence="8">Fibronectin type-III domain-containing protein</fullName>
    </recommendedName>
</protein>
<dbReference type="Pfam" id="PF18962">
    <property type="entry name" value="Por_Secre_tail"/>
    <property type="match status" value="1"/>
</dbReference>
<dbReference type="InterPro" id="IPR006626">
    <property type="entry name" value="PbH1"/>
</dbReference>
<dbReference type="InterPro" id="IPR013783">
    <property type="entry name" value="Ig-like_fold"/>
</dbReference>
<keyword evidence="7" id="KW-0998">Cell outer membrane</keyword>
<keyword evidence="4" id="KW-0964">Secreted</keyword>
<accession>A0A2S7WE70</accession>
<dbReference type="PANTHER" id="PTHR11319:SF35">
    <property type="entry name" value="OUTER MEMBRANE PROTEIN PMPC-RELATED"/>
    <property type="match status" value="1"/>
</dbReference>
<dbReference type="GO" id="GO:0009279">
    <property type="term" value="C:cell outer membrane"/>
    <property type="evidence" value="ECO:0007669"/>
    <property type="project" value="UniProtKB-SubCell"/>
</dbReference>
<dbReference type="PROSITE" id="PS50853">
    <property type="entry name" value="FN3"/>
    <property type="match status" value="1"/>
</dbReference>
<dbReference type="OrthoDB" id="188639at2"/>
<dbReference type="Gene3D" id="2.160.20.10">
    <property type="entry name" value="Single-stranded right-handed beta-helix, Pectin lyase-like"/>
    <property type="match status" value="1"/>
</dbReference>
<keyword evidence="5" id="KW-0732">Signal</keyword>
<dbReference type="CDD" id="cd00063">
    <property type="entry name" value="FN3"/>
    <property type="match status" value="1"/>
</dbReference>
<dbReference type="InterPro" id="IPR011050">
    <property type="entry name" value="Pectin_lyase_fold/virulence"/>
</dbReference>